<accession>A0A915D7I9</accession>
<evidence type="ECO:0000313" key="1">
    <source>
        <dbReference type="Proteomes" id="UP000887574"/>
    </source>
</evidence>
<evidence type="ECO:0000313" key="2">
    <source>
        <dbReference type="WBParaSite" id="jg16836"/>
    </source>
</evidence>
<protein>
    <submittedName>
        <fullName evidence="2">Uncharacterized protein</fullName>
    </submittedName>
</protein>
<name>A0A915D7I9_9BILA</name>
<reference evidence="2" key="1">
    <citation type="submission" date="2022-11" db="UniProtKB">
        <authorList>
            <consortium name="WormBaseParasite"/>
        </authorList>
    </citation>
    <scope>IDENTIFICATION</scope>
</reference>
<proteinExistence type="predicted"/>
<dbReference type="Proteomes" id="UP000887574">
    <property type="component" value="Unplaced"/>
</dbReference>
<dbReference type="AlphaFoldDB" id="A0A915D7I9"/>
<dbReference type="WBParaSite" id="jg16836">
    <property type="protein sequence ID" value="jg16836"/>
    <property type="gene ID" value="jg16836"/>
</dbReference>
<organism evidence="1 2">
    <name type="scientific">Ditylenchus dipsaci</name>
    <dbReference type="NCBI Taxonomy" id="166011"/>
    <lineage>
        <taxon>Eukaryota</taxon>
        <taxon>Metazoa</taxon>
        <taxon>Ecdysozoa</taxon>
        <taxon>Nematoda</taxon>
        <taxon>Chromadorea</taxon>
        <taxon>Rhabditida</taxon>
        <taxon>Tylenchina</taxon>
        <taxon>Tylenchomorpha</taxon>
        <taxon>Sphaerularioidea</taxon>
        <taxon>Anguinidae</taxon>
        <taxon>Anguininae</taxon>
        <taxon>Ditylenchus</taxon>
    </lineage>
</organism>
<keyword evidence="1" id="KW-1185">Reference proteome</keyword>
<sequence length="143" mass="16610">MTYEETVEHLAVGIPEFVRFASIYMPCKVQPGASFFFDQMKSAFKDTLLDIGNYSDTGSERVFHKFLETIYPLFCHRLSAAGRSDIVLRNRTVESVVVELTRIFESTTQKCHFRIAFEVASEKLEKITFEFSLINVFPQKVWY</sequence>